<keyword evidence="2" id="KW-1185">Reference proteome</keyword>
<proteinExistence type="predicted"/>
<protein>
    <submittedName>
        <fullName evidence="1">Uncharacterized protein</fullName>
    </submittedName>
</protein>
<dbReference type="RefSeq" id="WP_311570430.1">
    <property type="nucleotide sequence ID" value="NZ_JAVRFH010000001.1"/>
</dbReference>
<gene>
    <name evidence="1" type="ORF">RM812_01065</name>
</gene>
<name>A0ABU3AF90_9ACTN</name>
<comment type="caution">
    <text evidence="1">The sequence shown here is derived from an EMBL/GenBank/DDBJ whole genome shotgun (WGS) entry which is preliminary data.</text>
</comment>
<organism evidence="1 2">
    <name type="scientific">Streptomyces lancefieldiae</name>
    <dbReference type="NCBI Taxonomy" id="3075520"/>
    <lineage>
        <taxon>Bacteria</taxon>
        <taxon>Bacillati</taxon>
        <taxon>Actinomycetota</taxon>
        <taxon>Actinomycetes</taxon>
        <taxon>Kitasatosporales</taxon>
        <taxon>Streptomycetaceae</taxon>
        <taxon>Streptomyces</taxon>
    </lineage>
</organism>
<accession>A0ABU3AF90</accession>
<reference evidence="1" key="1">
    <citation type="submission" date="2024-05" db="EMBL/GenBank/DDBJ databases">
        <title>30 novel species of actinomycetes from the DSMZ collection.</title>
        <authorList>
            <person name="Nouioui I."/>
        </authorList>
    </citation>
    <scope>NUCLEOTIDE SEQUENCE</scope>
    <source>
        <strain evidence="1">DSM 40712</strain>
    </source>
</reference>
<evidence type="ECO:0000313" key="1">
    <source>
        <dbReference type="EMBL" id="MDT0608841.1"/>
    </source>
</evidence>
<dbReference type="EMBL" id="JAVRFH010000001">
    <property type="protein sequence ID" value="MDT0608841.1"/>
    <property type="molecule type" value="Genomic_DNA"/>
</dbReference>
<dbReference type="Proteomes" id="UP001180724">
    <property type="component" value="Unassembled WGS sequence"/>
</dbReference>
<sequence length="72" mass="7587">MQNADYLQKISRALASRDGISKPDSKQLAEADVYARIAQAHALTRIAGALEALAADTVPAGMTVQPAIRHSA</sequence>
<evidence type="ECO:0000313" key="2">
    <source>
        <dbReference type="Proteomes" id="UP001180724"/>
    </source>
</evidence>